<dbReference type="SUPFAM" id="SSF56112">
    <property type="entry name" value="Protein kinase-like (PK-like)"/>
    <property type="match status" value="1"/>
</dbReference>
<dbReference type="Gene3D" id="3.30.200.20">
    <property type="entry name" value="Phosphorylase Kinase, domain 1"/>
    <property type="match status" value="1"/>
</dbReference>
<feature type="region of interest" description="Disordered" evidence="11">
    <location>
        <begin position="652"/>
        <end position="692"/>
    </location>
</feature>
<evidence type="ECO:0000256" key="5">
    <source>
        <dbReference type="ARBA" id="ARBA00022741"/>
    </source>
</evidence>
<dbReference type="InterPro" id="IPR008271">
    <property type="entry name" value="Ser/Thr_kinase_AS"/>
</dbReference>
<evidence type="ECO:0000256" key="4">
    <source>
        <dbReference type="ARBA" id="ARBA00022679"/>
    </source>
</evidence>
<evidence type="ECO:0000256" key="7">
    <source>
        <dbReference type="ARBA" id="ARBA00022840"/>
    </source>
</evidence>
<organism evidence="13 14">
    <name type="scientific">Crucibulum laeve</name>
    <dbReference type="NCBI Taxonomy" id="68775"/>
    <lineage>
        <taxon>Eukaryota</taxon>
        <taxon>Fungi</taxon>
        <taxon>Dikarya</taxon>
        <taxon>Basidiomycota</taxon>
        <taxon>Agaricomycotina</taxon>
        <taxon>Agaricomycetes</taxon>
        <taxon>Agaricomycetidae</taxon>
        <taxon>Agaricales</taxon>
        <taxon>Agaricineae</taxon>
        <taxon>Nidulariaceae</taxon>
        <taxon>Crucibulum</taxon>
    </lineage>
</organism>
<name>A0A5C3MTB2_9AGAR</name>
<dbReference type="InterPro" id="IPR017441">
    <property type="entry name" value="Protein_kinase_ATP_BS"/>
</dbReference>
<dbReference type="OrthoDB" id="248923at2759"/>
<feature type="compositionally biased region" description="Polar residues" evidence="11">
    <location>
        <begin position="652"/>
        <end position="662"/>
    </location>
</feature>
<evidence type="ECO:0000256" key="3">
    <source>
        <dbReference type="ARBA" id="ARBA00022527"/>
    </source>
</evidence>
<feature type="compositionally biased region" description="Polar residues" evidence="11">
    <location>
        <begin position="378"/>
        <end position="400"/>
    </location>
</feature>
<evidence type="ECO:0000313" key="13">
    <source>
        <dbReference type="EMBL" id="TFK44621.1"/>
    </source>
</evidence>
<feature type="region of interest" description="Disordered" evidence="11">
    <location>
        <begin position="421"/>
        <end position="472"/>
    </location>
</feature>
<evidence type="ECO:0000256" key="8">
    <source>
        <dbReference type="ARBA" id="ARBA00047899"/>
    </source>
</evidence>
<comment type="catalytic activity">
    <reaction evidence="8">
        <text>L-threonyl-[protein] + ATP = O-phospho-L-threonyl-[protein] + ADP + H(+)</text>
        <dbReference type="Rhea" id="RHEA:46608"/>
        <dbReference type="Rhea" id="RHEA-COMP:11060"/>
        <dbReference type="Rhea" id="RHEA-COMP:11605"/>
        <dbReference type="ChEBI" id="CHEBI:15378"/>
        <dbReference type="ChEBI" id="CHEBI:30013"/>
        <dbReference type="ChEBI" id="CHEBI:30616"/>
        <dbReference type="ChEBI" id="CHEBI:61977"/>
        <dbReference type="ChEBI" id="CHEBI:456216"/>
        <dbReference type="EC" id="2.7.11.1"/>
    </reaction>
</comment>
<feature type="region of interest" description="Disordered" evidence="11">
    <location>
        <begin position="484"/>
        <end position="545"/>
    </location>
</feature>
<feature type="region of interest" description="Disordered" evidence="11">
    <location>
        <begin position="848"/>
        <end position="885"/>
    </location>
</feature>
<evidence type="ECO:0000259" key="12">
    <source>
        <dbReference type="PROSITE" id="PS50011"/>
    </source>
</evidence>
<keyword evidence="6 13" id="KW-0418">Kinase</keyword>
<keyword evidence="7 10" id="KW-0067">ATP-binding</keyword>
<dbReference type="PROSITE" id="PS00108">
    <property type="entry name" value="PROTEIN_KINASE_ST"/>
    <property type="match status" value="1"/>
</dbReference>
<dbReference type="GO" id="GO:0004674">
    <property type="term" value="F:protein serine/threonine kinase activity"/>
    <property type="evidence" value="ECO:0007669"/>
    <property type="project" value="UniProtKB-KW"/>
</dbReference>
<dbReference type="FunFam" id="1.10.510.10:FF:000499">
    <property type="entry name" value="Serine/threonine-protein kinase KIC1"/>
    <property type="match status" value="1"/>
</dbReference>
<dbReference type="GO" id="GO:0005524">
    <property type="term" value="F:ATP binding"/>
    <property type="evidence" value="ECO:0007669"/>
    <property type="project" value="UniProtKB-UniRule"/>
</dbReference>
<feature type="compositionally biased region" description="Basic and acidic residues" evidence="11">
    <location>
        <begin position="855"/>
        <end position="864"/>
    </location>
</feature>
<dbReference type="SMART" id="SM00220">
    <property type="entry name" value="S_TKc"/>
    <property type="match status" value="1"/>
</dbReference>
<dbReference type="EMBL" id="ML213590">
    <property type="protein sequence ID" value="TFK44621.1"/>
    <property type="molecule type" value="Genomic_DNA"/>
</dbReference>
<evidence type="ECO:0000256" key="11">
    <source>
        <dbReference type="SAM" id="MobiDB-lite"/>
    </source>
</evidence>
<proteinExistence type="inferred from homology"/>
<dbReference type="InterPro" id="IPR011009">
    <property type="entry name" value="Kinase-like_dom_sf"/>
</dbReference>
<feature type="compositionally biased region" description="Polar residues" evidence="11">
    <location>
        <begin position="493"/>
        <end position="520"/>
    </location>
</feature>
<evidence type="ECO:0000256" key="6">
    <source>
        <dbReference type="ARBA" id="ARBA00022777"/>
    </source>
</evidence>
<comment type="similarity">
    <text evidence="1">Belongs to the protein kinase superfamily. STE Ser/Thr protein kinase family. STE20 subfamily.</text>
</comment>
<feature type="binding site" evidence="10">
    <location>
        <position position="39"/>
    </location>
    <ligand>
        <name>ATP</name>
        <dbReference type="ChEBI" id="CHEBI:30616"/>
    </ligand>
</feature>
<dbReference type="InterPro" id="IPR000719">
    <property type="entry name" value="Prot_kinase_dom"/>
</dbReference>
<dbReference type="InterPro" id="IPR050629">
    <property type="entry name" value="STE20/SPS1-PAK"/>
</dbReference>
<dbReference type="PANTHER" id="PTHR48012:SF21">
    <property type="entry name" value="PH DOMAIN-CONTAINING PROTEIN"/>
    <property type="match status" value="1"/>
</dbReference>
<feature type="region of interest" description="Disordered" evidence="11">
    <location>
        <begin position="378"/>
        <end position="403"/>
    </location>
</feature>
<feature type="compositionally biased region" description="Polar residues" evidence="11">
    <location>
        <begin position="874"/>
        <end position="885"/>
    </location>
</feature>
<keyword evidence="4" id="KW-0808">Transferase</keyword>
<reference evidence="13 14" key="1">
    <citation type="journal article" date="2019" name="Nat. Ecol. Evol.">
        <title>Megaphylogeny resolves global patterns of mushroom evolution.</title>
        <authorList>
            <person name="Varga T."/>
            <person name="Krizsan K."/>
            <person name="Foldi C."/>
            <person name="Dima B."/>
            <person name="Sanchez-Garcia M."/>
            <person name="Sanchez-Ramirez S."/>
            <person name="Szollosi G.J."/>
            <person name="Szarkandi J.G."/>
            <person name="Papp V."/>
            <person name="Albert L."/>
            <person name="Andreopoulos W."/>
            <person name="Angelini C."/>
            <person name="Antonin V."/>
            <person name="Barry K.W."/>
            <person name="Bougher N.L."/>
            <person name="Buchanan P."/>
            <person name="Buyck B."/>
            <person name="Bense V."/>
            <person name="Catcheside P."/>
            <person name="Chovatia M."/>
            <person name="Cooper J."/>
            <person name="Damon W."/>
            <person name="Desjardin D."/>
            <person name="Finy P."/>
            <person name="Geml J."/>
            <person name="Haridas S."/>
            <person name="Hughes K."/>
            <person name="Justo A."/>
            <person name="Karasinski D."/>
            <person name="Kautmanova I."/>
            <person name="Kiss B."/>
            <person name="Kocsube S."/>
            <person name="Kotiranta H."/>
            <person name="LaButti K.M."/>
            <person name="Lechner B.E."/>
            <person name="Liimatainen K."/>
            <person name="Lipzen A."/>
            <person name="Lukacs Z."/>
            <person name="Mihaltcheva S."/>
            <person name="Morgado L.N."/>
            <person name="Niskanen T."/>
            <person name="Noordeloos M.E."/>
            <person name="Ohm R.A."/>
            <person name="Ortiz-Santana B."/>
            <person name="Ovrebo C."/>
            <person name="Racz N."/>
            <person name="Riley R."/>
            <person name="Savchenko A."/>
            <person name="Shiryaev A."/>
            <person name="Soop K."/>
            <person name="Spirin V."/>
            <person name="Szebenyi C."/>
            <person name="Tomsovsky M."/>
            <person name="Tulloss R.E."/>
            <person name="Uehling J."/>
            <person name="Grigoriev I.V."/>
            <person name="Vagvolgyi C."/>
            <person name="Papp T."/>
            <person name="Martin F.M."/>
            <person name="Miettinen O."/>
            <person name="Hibbett D.S."/>
            <person name="Nagy L.G."/>
        </authorList>
    </citation>
    <scope>NUCLEOTIDE SEQUENCE [LARGE SCALE GENOMIC DNA]</scope>
    <source>
        <strain evidence="13 14">CBS 166.37</strain>
    </source>
</reference>
<dbReference type="PROSITE" id="PS00107">
    <property type="entry name" value="PROTEIN_KINASE_ATP"/>
    <property type="match status" value="1"/>
</dbReference>
<dbReference type="Pfam" id="PF00069">
    <property type="entry name" value="Pkinase"/>
    <property type="match status" value="1"/>
</dbReference>
<protein>
    <recommendedName>
        <fullName evidence="2">non-specific serine/threonine protein kinase</fullName>
        <ecNumber evidence="2">2.7.11.1</ecNumber>
    </recommendedName>
</protein>
<dbReference type="PANTHER" id="PTHR48012">
    <property type="entry name" value="STERILE20-LIKE KINASE, ISOFORM B-RELATED"/>
    <property type="match status" value="1"/>
</dbReference>
<keyword evidence="14" id="KW-1185">Reference proteome</keyword>
<sequence length="885" mass="96517">MAQQSVHDLYQRLETVGKGAYGSVHKGKHIPTGNIVALKIINLDTPDDDVGDIQREVALLTQLRDAPNIIKYYGCYMDGPRVWIVMEYAQGGSVLSLMKASKDGCIEEKYVSIIIREVLVGLSYLHKVPVIHRDMKAANILVIATGKVMICDFGVSALLATTSSKRNTLTGTPYWMAPEVVQSVPVYDTKADIWSLGIMIYEMIKGSPPHSNLDKFKVMDLIPRAKPPRLLDAEGSKDMRDFMAFCLKESPIERLNADDLLKTKWIKATLKSNVSTLKDLIIRLQHAGPRASLAGPLDWEEEDNILQPYSEDDNVWEFETVRGRAFMPMSDDEYYHEPVDTDGGQLSAQATIRPHITPALPSSLRILFEDVTATQQDNFRLPPSQTISKPTGSSPSSVQPSVIKDRKNAGTWVSADEELPMPNFAFPSRTGTRMASKLSASMSSSDDERLTHPGTESMLPTLGSSQSNRVNDDNIKRDEQDALFSGKDDTDNSPDSNHSNSYFDTTGSEETSPGVTTALLSTKLPVSRKRSQSSADGRGISLDKTMDRNLASPGAFHFPLSHQMSPQPPSSQAINLVSEFETGNNFIPDHISTSPSTAHQSTHSLDTSVASRRLIPTLRSPQPMVRTRSATTLPLSAPPAAVHLDHRNVATASNPIDHSSLTPKVVSRPFGDRGRSEQTAAQSKGAGTPGLKDVLKIPSLSSEHQLGMVDLLPPSPSAVITGPRIFSPSPSNLNSFMVGSGSELDNDYSDFRDAASSANINAFSLDMPPTIAPSKIELRRDIPSPQGKGISHSRGPSVSAATLPVMRPLDYAALIANESTHAELAQTIEHLTQWLMVVEAGLTAMLDQPPSTTTIKEEQEVPSDHEDEDEVDYQYTTSSGPEKFS</sequence>
<evidence type="ECO:0000256" key="10">
    <source>
        <dbReference type="PROSITE-ProRule" id="PRU10141"/>
    </source>
</evidence>
<evidence type="ECO:0000256" key="9">
    <source>
        <dbReference type="ARBA" id="ARBA00048679"/>
    </source>
</evidence>
<evidence type="ECO:0000256" key="1">
    <source>
        <dbReference type="ARBA" id="ARBA00008874"/>
    </source>
</evidence>
<dbReference type="Gene3D" id="1.10.510.10">
    <property type="entry name" value="Transferase(Phosphotransferase) domain 1"/>
    <property type="match status" value="1"/>
</dbReference>
<keyword evidence="5 10" id="KW-0547">Nucleotide-binding</keyword>
<gene>
    <name evidence="13" type="ORF">BDQ12DRAFT_708515</name>
</gene>
<keyword evidence="3" id="KW-0723">Serine/threonine-protein kinase</keyword>
<dbReference type="PROSITE" id="PS50011">
    <property type="entry name" value="PROTEIN_KINASE_DOM"/>
    <property type="match status" value="1"/>
</dbReference>
<dbReference type="GO" id="GO:0005737">
    <property type="term" value="C:cytoplasm"/>
    <property type="evidence" value="ECO:0007669"/>
    <property type="project" value="TreeGrafter"/>
</dbReference>
<comment type="catalytic activity">
    <reaction evidence="9">
        <text>L-seryl-[protein] + ATP = O-phospho-L-seryl-[protein] + ADP + H(+)</text>
        <dbReference type="Rhea" id="RHEA:17989"/>
        <dbReference type="Rhea" id="RHEA-COMP:9863"/>
        <dbReference type="Rhea" id="RHEA-COMP:11604"/>
        <dbReference type="ChEBI" id="CHEBI:15378"/>
        <dbReference type="ChEBI" id="CHEBI:29999"/>
        <dbReference type="ChEBI" id="CHEBI:30616"/>
        <dbReference type="ChEBI" id="CHEBI:83421"/>
        <dbReference type="ChEBI" id="CHEBI:456216"/>
        <dbReference type="EC" id="2.7.11.1"/>
    </reaction>
</comment>
<dbReference type="STRING" id="68775.A0A5C3MTB2"/>
<evidence type="ECO:0000256" key="2">
    <source>
        <dbReference type="ARBA" id="ARBA00012513"/>
    </source>
</evidence>
<feature type="compositionally biased region" description="Low complexity" evidence="11">
    <location>
        <begin position="434"/>
        <end position="444"/>
    </location>
</feature>
<feature type="domain" description="Protein kinase" evidence="12">
    <location>
        <begin position="10"/>
        <end position="266"/>
    </location>
</feature>
<evidence type="ECO:0000313" key="14">
    <source>
        <dbReference type="Proteomes" id="UP000308652"/>
    </source>
</evidence>
<dbReference type="Proteomes" id="UP000308652">
    <property type="component" value="Unassembled WGS sequence"/>
</dbReference>
<accession>A0A5C3MTB2</accession>
<dbReference type="EC" id="2.7.11.1" evidence="2"/>
<dbReference type="AlphaFoldDB" id="A0A5C3MTB2"/>